<dbReference type="EMBL" id="AFXA01000011">
    <property type="protein sequence ID" value="EGV00174.1"/>
    <property type="molecule type" value="Genomic_DNA"/>
</dbReference>
<keyword evidence="3" id="KW-1185">Reference proteome</keyword>
<name>F9UKG9_9BACT</name>
<dbReference type="PROSITE" id="PS51450">
    <property type="entry name" value="LRR"/>
    <property type="match status" value="1"/>
</dbReference>
<feature type="compositionally biased region" description="Polar residues" evidence="1">
    <location>
        <begin position="468"/>
        <end position="484"/>
    </location>
</feature>
<gene>
    <name evidence="2" type="ORF">MCSF7_01911</name>
</gene>
<protein>
    <submittedName>
        <fullName evidence="2">Uncharacterized protein</fullName>
    </submittedName>
</protein>
<dbReference type="NCBIfam" id="NF045954">
    <property type="entry name" value="MAG1430_dom"/>
    <property type="match status" value="1"/>
</dbReference>
<comment type="caution">
    <text evidence="2">The sequence shown here is derived from an EMBL/GenBank/DDBJ whole genome shotgun (WGS) entry which is preliminary data.</text>
</comment>
<reference evidence="2 3" key="1">
    <citation type="journal article" date="2013" name="Genome Announc.">
        <title>Genome Sequence of Mycoplasma columbinum Strain SF7.</title>
        <authorList>
            <person name="Guo Z."/>
            <person name="Xu X."/>
            <person name="Zheng Q."/>
            <person name="Li T."/>
            <person name="Kuang S."/>
            <person name="Zhang Z."/>
            <person name="Chen Y."/>
            <person name="Lu X."/>
            <person name="Zhou R."/>
            <person name="Bi D."/>
            <person name="Jin H."/>
        </authorList>
    </citation>
    <scope>NUCLEOTIDE SEQUENCE [LARGE SCALE GENOMIC DNA]</scope>
    <source>
        <strain evidence="2 3">SF7</strain>
    </source>
</reference>
<accession>F9UKG9</accession>
<evidence type="ECO:0000256" key="1">
    <source>
        <dbReference type="SAM" id="MobiDB-lite"/>
    </source>
</evidence>
<organism evidence="2 3">
    <name type="scientific">Mycoplasmopsis columbina SF7</name>
    <dbReference type="NCBI Taxonomy" id="1037410"/>
    <lineage>
        <taxon>Bacteria</taxon>
        <taxon>Bacillati</taxon>
        <taxon>Mycoplasmatota</taxon>
        <taxon>Mycoplasmoidales</taxon>
        <taxon>Metamycoplasmataceae</taxon>
        <taxon>Mycoplasmopsis</taxon>
    </lineage>
</organism>
<proteinExistence type="predicted"/>
<sequence>MTKKNKTILTLSLLSVGAITGIGVLTALNVATFKNSNQSTDELKKYNFLATDKLDKNVLPSTYAYASYSIPVSANDIDPNLKYSNNEQREYWAYQLELNSGATSPVYASKNRNPLFTLKTKDNEPIDLLKEKYNIYYQSFANDKEGILYLKVSLEDKNNEELLKKSISERRATWEAYTYKMDGFAKLTNEEAEKKHNLSLWNFAASNKLNLDVSNNKINSIQDLLNLLPQKTNDEKSEQDIKNMHSKVKEYFSFASGDRSINPYYKIDTSREIWFSDTIDDNQLTINYHILKVVPVASDKEDSSLDAITTIPVGAESQKITINIDQLKEAANKIQIISFNNTDLSKKNPIDPNFVYFTNIQNNSSHHNTSEGYYDALDLIFDPEFKDANKYVLKYYKYDSQTGFIKNKFKDLPLVSYDENTGTASFAVSISLKNASDQNGILTLIKVITLENTFQKNETDSPNEDEGNVNSTSGEDNSSNSTTN</sequence>
<evidence type="ECO:0000313" key="3">
    <source>
        <dbReference type="Proteomes" id="UP000004978"/>
    </source>
</evidence>
<feature type="region of interest" description="Disordered" evidence="1">
    <location>
        <begin position="456"/>
        <end position="484"/>
    </location>
</feature>
<evidence type="ECO:0000313" key="2">
    <source>
        <dbReference type="EMBL" id="EGV00174.1"/>
    </source>
</evidence>
<dbReference type="RefSeq" id="WP_006608787.1">
    <property type="nucleotide sequence ID" value="NZ_AFXA01000011.1"/>
</dbReference>
<dbReference type="AlphaFoldDB" id="F9UKG9"/>
<dbReference type="InterPro" id="IPR001611">
    <property type="entry name" value="Leu-rich_rpt"/>
</dbReference>
<dbReference type="eggNOG" id="ENOG5030S0J">
    <property type="taxonomic scope" value="Bacteria"/>
</dbReference>
<dbReference type="STRING" id="1037410.MCSF7_01911"/>
<dbReference type="Proteomes" id="UP000004978">
    <property type="component" value="Unassembled WGS sequence"/>
</dbReference>